<feature type="region of interest" description="Disordered" evidence="1">
    <location>
        <begin position="90"/>
        <end position="169"/>
    </location>
</feature>
<dbReference type="AlphaFoldDB" id="A0A1X7V018"/>
<keyword evidence="2" id="KW-0812">Transmembrane</keyword>
<accession>A0A1X7V018</accession>
<dbReference type="InterPro" id="IPR000488">
    <property type="entry name" value="Death_dom"/>
</dbReference>
<dbReference type="Pfam" id="PF00531">
    <property type="entry name" value="Death"/>
    <property type="match status" value="1"/>
</dbReference>
<organism evidence="4">
    <name type="scientific">Amphimedon queenslandica</name>
    <name type="common">Sponge</name>
    <dbReference type="NCBI Taxonomy" id="400682"/>
    <lineage>
        <taxon>Eukaryota</taxon>
        <taxon>Metazoa</taxon>
        <taxon>Porifera</taxon>
        <taxon>Demospongiae</taxon>
        <taxon>Heteroscleromorpha</taxon>
        <taxon>Haplosclerida</taxon>
        <taxon>Niphatidae</taxon>
        <taxon>Amphimedon</taxon>
    </lineage>
</organism>
<dbReference type="EnsemblMetazoa" id="Aqu2.1.33575_001">
    <property type="protein sequence ID" value="Aqu2.1.33575_001"/>
    <property type="gene ID" value="Aqu2.1.33575"/>
</dbReference>
<proteinExistence type="predicted"/>
<feature type="domain" description="Death" evidence="3">
    <location>
        <begin position="19"/>
        <end position="87"/>
    </location>
</feature>
<dbReference type="PROSITE" id="PS50017">
    <property type="entry name" value="DEATH_DOMAIN"/>
    <property type="match status" value="1"/>
</dbReference>
<dbReference type="CDD" id="cd01670">
    <property type="entry name" value="Death"/>
    <property type="match status" value="1"/>
</dbReference>
<evidence type="ECO:0000256" key="2">
    <source>
        <dbReference type="SAM" id="Phobius"/>
    </source>
</evidence>
<dbReference type="SUPFAM" id="SSF47986">
    <property type="entry name" value="DEATH domain"/>
    <property type="match status" value="1"/>
</dbReference>
<dbReference type="GO" id="GO:0007165">
    <property type="term" value="P:signal transduction"/>
    <property type="evidence" value="ECO:0007669"/>
    <property type="project" value="InterPro"/>
</dbReference>
<feature type="transmembrane region" description="Helical" evidence="2">
    <location>
        <begin position="185"/>
        <end position="205"/>
    </location>
</feature>
<reference evidence="4" key="1">
    <citation type="submission" date="2017-05" db="UniProtKB">
        <authorList>
            <consortium name="EnsemblMetazoa"/>
        </authorList>
    </citation>
    <scope>IDENTIFICATION</scope>
</reference>
<evidence type="ECO:0000313" key="4">
    <source>
        <dbReference type="EnsemblMetazoa" id="Aqu2.1.33575_001"/>
    </source>
</evidence>
<dbReference type="InParanoid" id="A0A1X7V018"/>
<dbReference type="InterPro" id="IPR011029">
    <property type="entry name" value="DEATH-like_dom_sf"/>
</dbReference>
<evidence type="ECO:0000259" key="3">
    <source>
        <dbReference type="PROSITE" id="PS50017"/>
    </source>
</evidence>
<evidence type="ECO:0000256" key="1">
    <source>
        <dbReference type="SAM" id="MobiDB-lite"/>
    </source>
</evidence>
<name>A0A1X7V018_AMPQE</name>
<protein>
    <recommendedName>
        <fullName evidence="3">Death domain-containing protein</fullName>
    </recommendedName>
</protein>
<keyword evidence="2" id="KW-0472">Membrane</keyword>
<keyword evidence="2" id="KW-1133">Transmembrane helix</keyword>
<feature type="transmembrane region" description="Helical" evidence="2">
    <location>
        <begin position="211"/>
        <end position="232"/>
    </location>
</feature>
<dbReference type="Gene3D" id="1.10.533.10">
    <property type="entry name" value="Death Domain, Fas"/>
    <property type="match status" value="1"/>
</dbReference>
<feature type="compositionally biased region" description="Low complexity" evidence="1">
    <location>
        <begin position="158"/>
        <end position="169"/>
    </location>
</feature>
<feature type="compositionally biased region" description="Basic and acidic residues" evidence="1">
    <location>
        <begin position="134"/>
        <end position="148"/>
    </location>
</feature>
<sequence>MEGKPTLNELVTHVDVSTKWLRLGVILELDMKDLKAIEHVRHTINERLQDMYDLWLETNPNATRGQLIKALGVIRANSLADEYKKWISSTGRATATSKDTDRRRHSPSVSKQRECQTDSPQQEVAPAVETRGSTQEEEKQSKKEDRGGVRQRTHNVDQSQQQQQLASHISQTKKGGFLENYRKEIGFTLMIIIIIIFLSFILYCFPDFKGPIIGAFVTIAIGTLSALVNHCLKSNVPGSADIKIEPLTTLTQST</sequence>